<organism evidence="1 2">
    <name type="scientific">Herbaspirillum rubrisubalbicans Os34</name>
    <dbReference type="NCBI Taxonomy" id="1235827"/>
    <lineage>
        <taxon>Bacteria</taxon>
        <taxon>Pseudomonadati</taxon>
        <taxon>Pseudomonadota</taxon>
        <taxon>Betaproteobacteria</taxon>
        <taxon>Burkholderiales</taxon>
        <taxon>Oxalobacteraceae</taxon>
        <taxon>Herbaspirillum</taxon>
    </lineage>
</organism>
<reference evidence="1 2" key="1">
    <citation type="journal article" date="2012" name="J. Bacteriol.">
        <title>Genome sequence of the pathogenic Herbaspirillum seropedicae strain Os34, isolated from rice roots.</title>
        <authorList>
            <person name="Ye W."/>
            <person name="Ye S."/>
            <person name="Liu J."/>
            <person name="Chang S."/>
            <person name="Chen M."/>
            <person name="Zhu B."/>
            <person name="Guo L."/>
            <person name="An Q."/>
        </authorList>
    </citation>
    <scope>NUCLEOTIDE SEQUENCE [LARGE SCALE GENOMIC DNA]</scope>
    <source>
        <strain evidence="1 2">Os34</strain>
    </source>
</reference>
<gene>
    <name evidence="1" type="ORF">C798_18000</name>
</gene>
<sequence length="255" mass="28308">MELRRRRALRAVVALMALGGGYGLIRRGMKSPFDRKDTIRSVFAPGAAPPRLSAAHLALMRNMQVMWLPIESGAPMIDVWRPLAGAQDVVAQAMTLLASRDEEAAVRTLAEVGLVLVDFVQQASLAPGRYAIAPQTRQHFADADSGVDGSGQFEFRREHRLLLQAAQWRVIDSDVLEEVLAEEPMAWPLPYIDGKRPYGENSYYQIDMADVLGTPYRRDAQGYAIVDHAKDASLEKLHFQMQAALQVFLQHATPA</sequence>
<dbReference type="Proteomes" id="UP000501648">
    <property type="component" value="Chromosome"/>
</dbReference>
<evidence type="ECO:0000313" key="2">
    <source>
        <dbReference type="Proteomes" id="UP000501648"/>
    </source>
</evidence>
<name>A0A6M3ZTS8_9BURK</name>
<proteinExistence type="predicted"/>
<dbReference type="RefSeq" id="WP_017451560.1">
    <property type="nucleotide sequence ID" value="NZ_CP008956.1"/>
</dbReference>
<dbReference type="AlphaFoldDB" id="A0A6M3ZTS8"/>
<accession>A0A6M3ZTS8</accession>
<protein>
    <submittedName>
        <fullName evidence="1">Uncharacterized protein</fullName>
    </submittedName>
</protein>
<evidence type="ECO:0000313" key="1">
    <source>
        <dbReference type="EMBL" id="QJQ02054.1"/>
    </source>
</evidence>
<dbReference type="EMBL" id="CP008956">
    <property type="protein sequence ID" value="QJQ02054.1"/>
    <property type="molecule type" value="Genomic_DNA"/>
</dbReference>